<dbReference type="RefSeq" id="WP_273555112.1">
    <property type="nucleotide sequence ID" value="NZ_JAQRFI010000022.1"/>
</dbReference>
<reference evidence="1 2" key="1">
    <citation type="submission" date="2023-02" db="EMBL/GenBank/DDBJ databases">
        <title>Entomopathogenic bacteria.</title>
        <authorList>
            <person name="Machado R.A."/>
        </authorList>
    </citation>
    <scope>NUCLEOTIDE SEQUENCE [LARGE SCALE GENOMIC DNA]</scope>
    <source>
        <strain evidence="1 2">XENO-10</strain>
    </source>
</reference>
<proteinExistence type="predicted"/>
<organism evidence="1 2">
    <name type="scientific">Xenorhabdus yunnanensis</name>
    <dbReference type="NCBI Taxonomy" id="3025878"/>
    <lineage>
        <taxon>Bacteria</taxon>
        <taxon>Pseudomonadati</taxon>
        <taxon>Pseudomonadota</taxon>
        <taxon>Gammaproteobacteria</taxon>
        <taxon>Enterobacterales</taxon>
        <taxon>Morganellaceae</taxon>
        <taxon>Xenorhabdus</taxon>
    </lineage>
</organism>
<evidence type="ECO:0000313" key="2">
    <source>
        <dbReference type="Proteomes" id="UP001217178"/>
    </source>
</evidence>
<accession>A0ABT5LFA6</accession>
<comment type="caution">
    <text evidence="1">The sequence shown here is derived from an EMBL/GenBank/DDBJ whole genome shotgun (WGS) entry which is preliminary data.</text>
</comment>
<keyword evidence="2" id="KW-1185">Reference proteome</keyword>
<name>A0ABT5LFA6_9GAMM</name>
<gene>
    <name evidence="1" type="ORF">PSI23_10930</name>
</gene>
<dbReference type="EMBL" id="JAQRFI010000022">
    <property type="protein sequence ID" value="MDC9589796.1"/>
    <property type="molecule type" value="Genomic_DNA"/>
</dbReference>
<evidence type="ECO:0008006" key="3">
    <source>
        <dbReference type="Google" id="ProtNLM"/>
    </source>
</evidence>
<sequence>MANVIITVTDLPNGQVDINYNFGDDFIAPQCEEDLEKLTDAQQFSILVTQFVTGWIVDSEARKQADSQPLIQVPGAKING</sequence>
<protein>
    <recommendedName>
        <fullName evidence="3">Phage protein</fullName>
    </recommendedName>
</protein>
<dbReference type="Proteomes" id="UP001217178">
    <property type="component" value="Unassembled WGS sequence"/>
</dbReference>
<evidence type="ECO:0000313" key="1">
    <source>
        <dbReference type="EMBL" id="MDC9589796.1"/>
    </source>
</evidence>